<dbReference type="InterPro" id="IPR010930">
    <property type="entry name" value="Flg_bb/hook_C_dom"/>
</dbReference>
<dbReference type="RefSeq" id="WP_285232468.1">
    <property type="nucleotide sequence ID" value="NZ_CP116346.1"/>
</dbReference>
<reference evidence="10" key="1">
    <citation type="submission" date="2023-01" db="EMBL/GenBank/DDBJ databases">
        <title>Whole genome sequence of Paucibacter sp. S2-9 isolated from pond sediment.</title>
        <authorList>
            <person name="Jung J.Y."/>
        </authorList>
    </citation>
    <scope>NUCLEOTIDE SEQUENCE</scope>
    <source>
        <strain evidence="10">S2-9</strain>
    </source>
</reference>
<dbReference type="GO" id="GO:0009425">
    <property type="term" value="C:bacterial-type flagellum basal body"/>
    <property type="evidence" value="ECO:0007669"/>
    <property type="project" value="UniProtKB-SubCell"/>
</dbReference>
<evidence type="ECO:0000256" key="4">
    <source>
        <dbReference type="ARBA" id="ARBA00023143"/>
    </source>
</evidence>
<feature type="domain" description="Flagellar basal-body/hook protein C-terminal" evidence="7">
    <location>
        <begin position="360"/>
        <end position="403"/>
    </location>
</feature>
<evidence type="ECO:0000259" key="6">
    <source>
        <dbReference type="Pfam" id="PF00460"/>
    </source>
</evidence>
<dbReference type="InterPro" id="IPR053967">
    <property type="entry name" value="LlgE_F_G-like_D1"/>
</dbReference>
<dbReference type="Pfam" id="PF22692">
    <property type="entry name" value="LlgE_F_G_D1"/>
    <property type="match status" value="1"/>
</dbReference>
<dbReference type="Proteomes" id="UP001177769">
    <property type="component" value="Chromosome"/>
</dbReference>
<dbReference type="InterPro" id="IPR001444">
    <property type="entry name" value="Flag_bb_rod_N"/>
</dbReference>
<keyword evidence="10" id="KW-0969">Cilium</keyword>
<proteinExistence type="inferred from homology"/>
<feature type="domain" description="Flagellar hook protein FlgE/F/G-like D1" evidence="9">
    <location>
        <begin position="76"/>
        <end position="118"/>
    </location>
</feature>
<evidence type="ECO:0000259" key="7">
    <source>
        <dbReference type="Pfam" id="PF06429"/>
    </source>
</evidence>
<evidence type="ECO:0000256" key="3">
    <source>
        <dbReference type="ARBA" id="ARBA00019015"/>
    </source>
</evidence>
<dbReference type="InterPro" id="IPR037925">
    <property type="entry name" value="FlgE/F/G-like"/>
</dbReference>
<dbReference type="Pfam" id="PF00460">
    <property type="entry name" value="Flg_bb_rod"/>
    <property type="match status" value="1"/>
</dbReference>
<dbReference type="PANTHER" id="PTHR30435:SF1">
    <property type="entry name" value="FLAGELLAR HOOK PROTEIN FLGE"/>
    <property type="match status" value="1"/>
</dbReference>
<accession>A0AA95NI69</accession>
<keyword evidence="10" id="KW-0282">Flagellum</keyword>
<keyword evidence="4 5" id="KW-0975">Bacterial flagellum</keyword>
<evidence type="ECO:0000259" key="8">
    <source>
        <dbReference type="Pfam" id="PF07559"/>
    </source>
</evidence>
<dbReference type="KEGG" id="pais:PFX98_21195"/>
<feature type="domain" description="Flagellar hook protein FlgE D2" evidence="8">
    <location>
        <begin position="173"/>
        <end position="286"/>
    </location>
</feature>
<evidence type="ECO:0000313" key="11">
    <source>
        <dbReference type="Proteomes" id="UP001177769"/>
    </source>
</evidence>
<dbReference type="GO" id="GO:0071978">
    <property type="term" value="P:bacterial-type flagellum-dependent swarming motility"/>
    <property type="evidence" value="ECO:0007669"/>
    <property type="project" value="TreeGrafter"/>
</dbReference>
<feature type="domain" description="Flagellar basal body rod protein N-terminal" evidence="6">
    <location>
        <begin position="4"/>
        <end position="33"/>
    </location>
</feature>
<protein>
    <recommendedName>
        <fullName evidence="3 5">Flagellar hook protein FlgE</fullName>
    </recommendedName>
</protein>
<evidence type="ECO:0000256" key="1">
    <source>
        <dbReference type="ARBA" id="ARBA00004117"/>
    </source>
</evidence>
<comment type="function">
    <text evidence="5">A flexible structure which links the flagellar filament to the drive apparatus in the basal body.</text>
</comment>
<dbReference type="InterPro" id="IPR011491">
    <property type="entry name" value="FlgE_D2"/>
</dbReference>
<dbReference type="InterPro" id="IPR037058">
    <property type="entry name" value="Falgellar_hook_FlgE_sf"/>
</dbReference>
<dbReference type="PANTHER" id="PTHR30435">
    <property type="entry name" value="FLAGELLAR PROTEIN"/>
    <property type="match status" value="1"/>
</dbReference>
<dbReference type="AlphaFoldDB" id="A0AA95NI69"/>
<evidence type="ECO:0000313" key="10">
    <source>
        <dbReference type="EMBL" id="WIT11386.1"/>
    </source>
</evidence>
<keyword evidence="10" id="KW-0966">Cell projection</keyword>
<dbReference type="GO" id="GO:0005829">
    <property type="term" value="C:cytosol"/>
    <property type="evidence" value="ECO:0007669"/>
    <property type="project" value="TreeGrafter"/>
</dbReference>
<dbReference type="EMBL" id="CP116346">
    <property type="protein sequence ID" value="WIT11386.1"/>
    <property type="molecule type" value="Genomic_DNA"/>
</dbReference>
<comment type="subcellular location">
    <subcellularLocation>
        <location evidence="1 5">Bacterial flagellum basal body</location>
    </subcellularLocation>
</comment>
<sequence length="405" mass="40984">MSFEIARSGINAVNGSLEAISNNIANAGTYGFKSSRANFSAMVAGTQAIGAEVSSSTQSMAKGGGLLSTGRGMDAMIQGRGFFAVRDSAGQQVYTRVGIFSADKDGYVVDSLGRRAQGYAAVLDAAGKPVPGAGLGALGDLKVPTGQIGAEASKKLAFSGNLSADWKVPGAPGPLPAFDPTDPKTFNSSITSVLYDSLGAKHSVTQYFVKTAANAVDVHYSFDGAAPTGPQALSFDVNGQLTAPLAPVPYGAAPAGAAALAITIDYSGTTQFAGDTTTLGNAADGYAAGTLTGTSLAEDGSVLATYSNGLKQTVGTVALATFANEDALKAISDTSWEANGATGTALFSRPGSATASKLSTGAVEQSNVDMTGELVNLMSAQRNYQANTKVISAENEMMQTLMQAI</sequence>
<evidence type="ECO:0000256" key="5">
    <source>
        <dbReference type="RuleBase" id="RU362116"/>
    </source>
</evidence>
<keyword evidence="11" id="KW-1185">Reference proteome</keyword>
<evidence type="ECO:0000259" key="9">
    <source>
        <dbReference type="Pfam" id="PF22692"/>
    </source>
</evidence>
<dbReference type="NCBIfam" id="TIGR03506">
    <property type="entry name" value="FlgEFG_subfam"/>
    <property type="match status" value="1"/>
</dbReference>
<dbReference type="SUPFAM" id="SSF117143">
    <property type="entry name" value="Flagellar hook protein flgE"/>
    <property type="match status" value="1"/>
</dbReference>
<name>A0AA95NI69_9BURK</name>
<dbReference type="Pfam" id="PF06429">
    <property type="entry name" value="Flg_bbr_C"/>
    <property type="match status" value="1"/>
</dbReference>
<comment type="similarity">
    <text evidence="2 5">Belongs to the flagella basal body rod proteins family.</text>
</comment>
<dbReference type="InterPro" id="IPR020013">
    <property type="entry name" value="Flagellar_FlgE/F/G"/>
</dbReference>
<gene>
    <name evidence="10" type="ORF">PFX98_21195</name>
</gene>
<evidence type="ECO:0000256" key="2">
    <source>
        <dbReference type="ARBA" id="ARBA00009677"/>
    </source>
</evidence>
<organism evidence="10 11">
    <name type="scientific">Paucibacter sediminis</name>
    <dbReference type="NCBI Taxonomy" id="3019553"/>
    <lineage>
        <taxon>Bacteria</taxon>
        <taxon>Pseudomonadati</taxon>
        <taxon>Pseudomonadota</taxon>
        <taxon>Betaproteobacteria</taxon>
        <taxon>Burkholderiales</taxon>
        <taxon>Sphaerotilaceae</taxon>
        <taxon>Roseateles</taxon>
    </lineage>
</organism>
<dbReference type="Gene3D" id="2.60.98.20">
    <property type="entry name" value="Flagellar hook protein FlgE"/>
    <property type="match status" value="1"/>
</dbReference>
<dbReference type="GO" id="GO:0009424">
    <property type="term" value="C:bacterial-type flagellum hook"/>
    <property type="evidence" value="ECO:0007669"/>
    <property type="project" value="TreeGrafter"/>
</dbReference>
<dbReference type="Pfam" id="PF07559">
    <property type="entry name" value="FlgE_D2"/>
    <property type="match status" value="1"/>
</dbReference>